<comment type="function">
    <text evidence="12">Cell wall formation. Adds enolpyruvyl to UDP-N-acetylglucosamine.</text>
</comment>
<evidence type="ECO:0000256" key="8">
    <source>
        <dbReference type="ARBA" id="ARBA00023306"/>
    </source>
</evidence>
<feature type="domain" description="Enolpyruvate transferase" evidence="13">
    <location>
        <begin position="7"/>
        <end position="406"/>
    </location>
</feature>
<dbReference type="InterPro" id="IPR036968">
    <property type="entry name" value="Enolpyruvate_Tfrase_sf"/>
</dbReference>
<dbReference type="Proteomes" id="UP000824074">
    <property type="component" value="Unassembled WGS sequence"/>
</dbReference>
<keyword evidence="4 12" id="KW-0132">Cell division</keyword>
<keyword evidence="9 12" id="KW-0961">Cell wall biogenesis/degradation</keyword>
<evidence type="ECO:0000256" key="12">
    <source>
        <dbReference type="HAMAP-Rule" id="MF_00111"/>
    </source>
</evidence>
<dbReference type="CDD" id="cd01555">
    <property type="entry name" value="UdpNAET"/>
    <property type="match status" value="1"/>
</dbReference>
<dbReference type="GO" id="GO:0009252">
    <property type="term" value="P:peptidoglycan biosynthetic process"/>
    <property type="evidence" value="ECO:0007669"/>
    <property type="project" value="UniProtKB-UniRule"/>
</dbReference>
<dbReference type="GO" id="GO:0051301">
    <property type="term" value="P:cell division"/>
    <property type="evidence" value="ECO:0007669"/>
    <property type="project" value="UniProtKB-KW"/>
</dbReference>
<name>A0A9D1IRT3_9FIRM</name>
<evidence type="ECO:0000256" key="2">
    <source>
        <dbReference type="ARBA" id="ARBA00004752"/>
    </source>
</evidence>
<dbReference type="GO" id="GO:0008760">
    <property type="term" value="F:UDP-N-acetylglucosamine 1-carboxyvinyltransferase activity"/>
    <property type="evidence" value="ECO:0007669"/>
    <property type="project" value="UniProtKB-UniRule"/>
</dbReference>
<dbReference type="Pfam" id="PF00275">
    <property type="entry name" value="EPSP_synthase"/>
    <property type="match status" value="1"/>
</dbReference>
<keyword evidence="12" id="KW-0670">Pyruvate</keyword>
<comment type="caution">
    <text evidence="14">The sequence shown here is derived from an EMBL/GenBank/DDBJ whole genome shotgun (WGS) entry which is preliminary data.</text>
</comment>
<keyword evidence="3 12" id="KW-0963">Cytoplasm</keyword>
<dbReference type="Gene3D" id="3.65.10.10">
    <property type="entry name" value="Enolpyruvate transferase domain"/>
    <property type="match status" value="2"/>
</dbReference>
<sequence length="420" mass="45492">MHRIIIEGNNKLSGRVRISGSKNSAVALVPAAVLCDEEVTIANVPNISDIDALDEILNHLGAKVTRNKDVMKIDSSNIENKLIPEKISKKLRASYYFMGALLGKFKHVQMYFPGGCSIGQRPINLHLKGFKALGATVKEEDNLFTISAEKLTGAKINLDFASVGATINLMLAAVKAEGVTVISNAAKEPHIVNVATFLNNMGAKISGAGTSEIKITGVKHLHSCFHEVVPDYIETGTYMILASVIGENMIIENIIPDHVESLISKLEDVGVPMEIGVDYIKISAPEKLKATNIKTQVYPGFPTDLQQPFATLLTQATGKSIITETIWENRFLNLFELNKMGATTELLTNSKAVIIGPCKLKGKKVKATDLRAGASLVIAGLIAEGQTIIENADYILRGYEGIVEKLTKLGAKIKLERTDD</sequence>
<keyword evidence="6 12" id="KW-0133">Cell shape</keyword>
<evidence type="ECO:0000256" key="4">
    <source>
        <dbReference type="ARBA" id="ARBA00022618"/>
    </source>
</evidence>
<proteinExistence type="inferred from homology"/>
<dbReference type="GO" id="GO:0008360">
    <property type="term" value="P:regulation of cell shape"/>
    <property type="evidence" value="ECO:0007669"/>
    <property type="project" value="UniProtKB-KW"/>
</dbReference>
<reference evidence="14" key="2">
    <citation type="journal article" date="2021" name="PeerJ">
        <title>Extensive microbial diversity within the chicken gut microbiome revealed by metagenomics and culture.</title>
        <authorList>
            <person name="Gilroy R."/>
            <person name="Ravi A."/>
            <person name="Getino M."/>
            <person name="Pursley I."/>
            <person name="Horton D.L."/>
            <person name="Alikhan N.F."/>
            <person name="Baker D."/>
            <person name="Gharbi K."/>
            <person name="Hall N."/>
            <person name="Watson M."/>
            <person name="Adriaenssens E.M."/>
            <person name="Foster-Nyarko E."/>
            <person name="Jarju S."/>
            <person name="Secka A."/>
            <person name="Antonio M."/>
            <person name="Oren A."/>
            <person name="Chaudhuri R.R."/>
            <person name="La Ragione R."/>
            <person name="Hildebrand F."/>
            <person name="Pallen M.J."/>
        </authorList>
    </citation>
    <scope>NUCLEOTIDE SEQUENCE</scope>
    <source>
        <strain evidence="14">CHK193-30670</strain>
    </source>
</reference>
<dbReference type="InterPro" id="IPR001986">
    <property type="entry name" value="Enolpyruvate_Tfrase_dom"/>
</dbReference>
<evidence type="ECO:0000256" key="5">
    <source>
        <dbReference type="ARBA" id="ARBA00022679"/>
    </source>
</evidence>
<accession>A0A9D1IRT3</accession>
<dbReference type="AlphaFoldDB" id="A0A9D1IRT3"/>
<feature type="modified residue" description="2-(S-cysteinyl)pyruvic acid O-phosphothioketal" evidence="12">
    <location>
        <position position="116"/>
    </location>
</feature>
<evidence type="ECO:0000313" key="14">
    <source>
        <dbReference type="EMBL" id="HIU40799.1"/>
    </source>
</evidence>
<evidence type="ECO:0000256" key="3">
    <source>
        <dbReference type="ARBA" id="ARBA00022490"/>
    </source>
</evidence>
<dbReference type="EMBL" id="DVMT01000059">
    <property type="protein sequence ID" value="HIU40799.1"/>
    <property type="molecule type" value="Genomic_DNA"/>
</dbReference>
<dbReference type="NCBIfam" id="TIGR01072">
    <property type="entry name" value="murA"/>
    <property type="match status" value="1"/>
</dbReference>
<dbReference type="PANTHER" id="PTHR43783">
    <property type="entry name" value="UDP-N-ACETYLGLUCOSAMINE 1-CARBOXYVINYLTRANSFERASE"/>
    <property type="match status" value="1"/>
</dbReference>
<organism evidence="14 15">
    <name type="scientific">Candidatus Aphodocola excrementigallinarum</name>
    <dbReference type="NCBI Taxonomy" id="2840670"/>
    <lineage>
        <taxon>Bacteria</taxon>
        <taxon>Bacillati</taxon>
        <taxon>Bacillota</taxon>
        <taxon>Bacilli</taxon>
        <taxon>Candidatus Aphodocola</taxon>
    </lineage>
</organism>
<feature type="active site" description="Proton donor" evidence="12">
    <location>
        <position position="116"/>
    </location>
</feature>
<comment type="similarity">
    <text evidence="10 12">Belongs to the EPSP synthase family. MurA subfamily.</text>
</comment>
<keyword evidence="8 12" id="KW-0131">Cell cycle</keyword>
<keyword evidence="7 12" id="KW-0573">Peptidoglycan synthesis</keyword>
<dbReference type="EC" id="2.5.1.7" evidence="12"/>
<protein>
    <recommendedName>
        <fullName evidence="12">UDP-N-acetylglucosamine 1-carboxyvinyltransferase</fullName>
        <ecNumber evidence="12">2.5.1.7</ecNumber>
    </recommendedName>
    <alternativeName>
        <fullName evidence="12">Enoylpyruvate transferase</fullName>
    </alternativeName>
    <alternativeName>
        <fullName evidence="12">UDP-N-acetylglucosamine enolpyruvyl transferase</fullName>
        <shortName evidence="12">EPT</shortName>
    </alternativeName>
</protein>
<evidence type="ECO:0000256" key="1">
    <source>
        <dbReference type="ARBA" id="ARBA00004496"/>
    </source>
</evidence>
<feature type="binding site" evidence="12">
    <location>
        <position position="92"/>
    </location>
    <ligand>
        <name>UDP-N-acetyl-alpha-D-glucosamine</name>
        <dbReference type="ChEBI" id="CHEBI:57705"/>
    </ligand>
</feature>
<evidence type="ECO:0000256" key="11">
    <source>
        <dbReference type="ARBA" id="ARBA00047527"/>
    </source>
</evidence>
<evidence type="ECO:0000313" key="15">
    <source>
        <dbReference type="Proteomes" id="UP000824074"/>
    </source>
</evidence>
<dbReference type="InterPro" id="IPR005750">
    <property type="entry name" value="UDP_GlcNAc_COvinyl_MurA"/>
</dbReference>
<feature type="binding site" evidence="12">
    <location>
        <position position="304"/>
    </location>
    <ligand>
        <name>UDP-N-acetyl-alpha-D-glucosamine</name>
        <dbReference type="ChEBI" id="CHEBI:57705"/>
    </ligand>
</feature>
<dbReference type="GO" id="GO:0019277">
    <property type="term" value="P:UDP-N-acetylgalactosamine biosynthetic process"/>
    <property type="evidence" value="ECO:0007669"/>
    <property type="project" value="InterPro"/>
</dbReference>
<gene>
    <name evidence="12" type="primary">murA</name>
    <name evidence="14" type="ORF">IAB68_05830</name>
</gene>
<dbReference type="NCBIfam" id="NF006873">
    <property type="entry name" value="PRK09369.1"/>
    <property type="match status" value="1"/>
</dbReference>
<dbReference type="InterPro" id="IPR013792">
    <property type="entry name" value="RNA3'P_cycl/enolpyr_Trfase_a/b"/>
</dbReference>
<comment type="caution">
    <text evidence="12">Lacks conserved residue(s) required for the propagation of feature annotation.</text>
</comment>
<feature type="binding site" evidence="12">
    <location>
        <position position="326"/>
    </location>
    <ligand>
        <name>UDP-N-acetyl-alpha-D-glucosamine</name>
        <dbReference type="ChEBI" id="CHEBI:57705"/>
    </ligand>
</feature>
<evidence type="ECO:0000256" key="7">
    <source>
        <dbReference type="ARBA" id="ARBA00022984"/>
    </source>
</evidence>
<evidence type="ECO:0000259" key="13">
    <source>
        <dbReference type="Pfam" id="PF00275"/>
    </source>
</evidence>
<dbReference type="GO" id="GO:0071555">
    <property type="term" value="P:cell wall organization"/>
    <property type="evidence" value="ECO:0007669"/>
    <property type="project" value="UniProtKB-KW"/>
</dbReference>
<comment type="subcellular location">
    <subcellularLocation>
        <location evidence="1 12">Cytoplasm</location>
    </subcellularLocation>
</comment>
<evidence type="ECO:0000256" key="10">
    <source>
        <dbReference type="ARBA" id="ARBA00038367"/>
    </source>
</evidence>
<keyword evidence="5 12" id="KW-0808">Transferase</keyword>
<dbReference type="InterPro" id="IPR050068">
    <property type="entry name" value="MurA_subfamily"/>
</dbReference>
<dbReference type="SUPFAM" id="SSF55205">
    <property type="entry name" value="EPT/RTPC-like"/>
    <property type="match status" value="1"/>
</dbReference>
<evidence type="ECO:0000256" key="6">
    <source>
        <dbReference type="ARBA" id="ARBA00022960"/>
    </source>
</evidence>
<dbReference type="NCBIfam" id="NF009470">
    <property type="entry name" value="PRK12830.1"/>
    <property type="match status" value="1"/>
</dbReference>
<dbReference type="GO" id="GO:0005737">
    <property type="term" value="C:cytoplasm"/>
    <property type="evidence" value="ECO:0007669"/>
    <property type="project" value="UniProtKB-SubCell"/>
</dbReference>
<evidence type="ECO:0000256" key="9">
    <source>
        <dbReference type="ARBA" id="ARBA00023316"/>
    </source>
</evidence>
<reference evidence="14" key="1">
    <citation type="submission" date="2020-10" db="EMBL/GenBank/DDBJ databases">
        <authorList>
            <person name="Gilroy R."/>
        </authorList>
    </citation>
    <scope>NUCLEOTIDE SEQUENCE</scope>
    <source>
        <strain evidence="14">CHK193-30670</strain>
    </source>
</reference>
<dbReference type="HAMAP" id="MF_00111">
    <property type="entry name" value="MurA"/>
    <property type="match status" value="1"/>
</dbReference>
<comment type="catalytic activity">
    <reaction evidence="11 12">
        <text>phosphoenolpyruvate + UDP-N-acetyl-alpha-D-glucosamine = UDP-N-acetyl-3-O-(1-carboxyvinyl)-alpha-D-glucosamine + phosphate</text>
        <dbReference type="Rhea" id="RHEA:18681"/>
        <dbReference type="ChEBI" id="CHEBI:43474"/>
        <dbReference type="ChEBI" id="CHEBI:57705"/>
        <dbReference type="ChEBI" id="CHEBI:58702"/>
        <dbReference type="ChEBI" id="CHEBI:68483"/>
        <dbReference type="EC" id="2.5.1.7"/>
    </reaction>
</comment>
<feature type="binding site" evidence="12">
    <location>
        <begin position="22"/>
        <end position="23"/>
    </location>
    <ligand>
        <name>phosphoenolpyruvate</name>
        <dbReference type="ChEBI" id="CHEBI:58702"/>
    </ligand>
</feature>
<comment type="pathway">
    <text evidence="2 12">Cell wall biogenesis; peptidoglycan biosynthesis.</text>
</comment>
<dbReference type="PANTHER" id="PTHR43783:SF2">
    <property type="entry name" value="UDP-N-ACETYLGLUCOSAMINE 1-CARBOXYVINYLTRANSFERASE 2"/>
    <property type="match status" value="1"/>
</dbReference>